<keyword evidence="1" id="KW-1133">Transmembrane helix</keyword>
<dbReference type="Proteomes" id="UP001497497">
    <property type="component" value="Unassembled WGS sequence"/>
</dbReference>
<dbReference type="EMBL" id="CAXITT010000049">
    <property type="protein sequence ID" value="CAL1529463.1"/>
    <property type="molecule type" value="Genomic_DNA"/>
</dbReference>
<keyword evidence="2" id="KW-0732">Signal</keyword>
<feature type="transmembrane region" description="Helical" evidence="1">
    <location>
        <begin position="270"/>
        <end position="293"/>
    </location>
</feature>
<protein>
    <recommendedName>
        <fullName evidence="3">C-type lectin domain-containing protein</fullName>
    </recommendedName>
</protein>
<reference evidence="4 5" key="1">
    <citation type="submission" date="2024-04" db="EMBL/GenBank/DDBJ databases">
        <authorList>
            <consortium name="Genoscope - CEA"/>
            <person name="William W."/>
        </authorList>
    </citation>
    <scope>NUCLEOTIDE SEQUENCE [LARGE SCALE GENOMIC DNA]</scope>
</reference>
<feature type="signal peptide" evidence="2">
    <location>
        <begin position="1"/>
        <end position="27"/>
    </location>
</feature>
<dbReference type="InterPro" id="IPR050111">
    <property type="entry name" value="C-type_lectin/snaclec_domain"/>
</dbReference>
<dbReference type="InterPro" id="IPR016186">
    <property type="entry name" value="C-type_lectin-like/link_sf"/>
</dbReference>
<gene>
    <name evidence="4" type="ORF">GSLYS_00003618001</name>
</gene>
<dbReference type="SMART" id="SM00034">
    <property type="entry name" value="CLECT"/>
    <property type="match status" value="1"/>
</dbReference>
<organism evidence="4 5">
    <name type="scientific">Lymnaea stagnalis</name>
    <name type="common">Great pond snail</name>
    <name type="synonym">Helix stagnalis</name>
    <dbReference type="NCBI Taxonomy" id="6523"/>
    <lineage>
        <taxon>Eukaryota</taxon>
        <taxon>Metazoa</taxon>
        <taxon>Spiralia</taxon>
        <taxon>Lophotrochozoa</taxon>
        <taxon>Mollusca</taxon>
        <taxon>Gastropoda</taxon>
        <taxon>Heterobranchia</taxon>
        <taxon>Euthyneura</taxon>
        <taxon>Panpulmonata</taxon>
        <taxon>Hygrophila</taxon>
        <taxon>Lymnaeoidea</taxon>
        <taxon>Lymnaeidae</taxon>
        <taxon>Lymnaea</taxon>
    </lineage>
</organism>
<dbReference type="Pfam" id="PF00059">
    <property type="entry name" value="Lectin_C"/>
    <property type="match status" value="1"/>
</dbReference>
<evidence type="ECO:0000256" key="2">
    <source>
        <dbReference type="SAM" id="SignalP"/>
    </source>
</evidence>
<dbReference type="SUPFAM" id="SSF56436">
    <property type="entry name" value="C-type lectin-like"/>
    <property type="match status" value="1"/>
</dbReference>
<evidence type="ECO:0000313" key="4">
    <source>
        <dbReference type="EMBL" id="CAL1529463.1"/>
    </source>
</evidence>
<keyword evidence="1" id="KW-0812">Transmembrane</keyword>
<feature type="chain" id="PRO_5043494837" description="C-type lectin domain-containing protein" evidence="2">
    <location>
        <begin position="28"/>
        <end position="299"/>
    </location>
</feature>
<feature type="domain" description="C-type lectin" evidence="3">
    <location>
        <begin position="39"/>
        <end position="154"/>
    </location>
</feature>
<accession>A0AAV2H8I9</accession>
<name>A0AAV2H8I9_LYMST</name>
<keyword evidence="5" id="KW-1185">Reference proteome</keyword>
<evidence type="ECO:0000313" key="5">
    <source>
        <dbReference type="Proteomes" id="UP001497497"/>
    </source>
</evidence>
<dbReference type="CDD" id="cd00037">
    <property type="entry name" value="CLECT"/>
    <property type="match status" value="1"/>
</dbReference>
<evidence type="ECO:0000256" key="1">
    <source>
        <dbReference type="SAM" id="Phobius"/>
    </source>
</evidence>
<comment type="caution">
    <text evidence="4">The sequence shown here is derived from an EMBL/GenBank/DDBJ whole genome shotgun (WGS) entry which is preliminary data.</text>
</comment>
<sequence length="299" mass="33087">MALSKATFKNVIFFIVLLEILLQRTQGQSSCAGKTERFINGTCYTFYDEFVTWQQAKIRCEERGKVLSSVDSKMQIKEMVTGQRIRTQVWIGASDIAKEGTFVWVHNNKTAVELLSIWNQNEPNDFGSNEDCVVIINTETNDAPCYFNFTYFCMETPKTDIIKTTVSITSRKTTTPLSTVKTTTNIITTTVSITSRTTITPLSTVKTTTDIITTTVPITSIKTITPLSTVKTTNVITTTESITSMNTITPVSTMKNSTGVEEPLLSQQNIYIISAASIGLLLLVLAIASIVVCRRKGLK</sequence>
<keyword evidence="1" id="KW-0472">Membrane</keyword>
<dbReference type="Gene3D" id="3.10.100.10">
    <property type="entry name" value="Mannose-Binding Protein A, subunit A"/>
    <property type="match status" value="1"/>
</dbReference>
<proteinExistence type="predicted"/>
<dbReference type="PANTHER" id="PTHR22803">
    <property type="entry name" value="MANNOSE, PHOSPHOLIPASE, LECTIN RECEPTOR RELATED"/>
    <property type="match status" value="1"/>
</dbReference>
<dbReference type="InterPro" id="IPR001304">
    <property type="entry name" value="C-type_lectin-like"/>
</dbReference>
<dbReference type="PROSITE" id="PS50041">
    <property type="entry name" value="C_TYPE_LECTIN_2"/>
    <property type="match status" value="1"/>
</dbReference>
<dbReference type="AlphaFoldDB" id="A0AAV2H8I9"/>
<dbReference type="InterPro" id="IPR016187">
    <property type="entry name" value="CTDL_fold"/>
</dbReference>
<evidence type="ECO:0000259" key="3">
    <source>
        <dbReference type="PROSITE" id="PS50041"/>
    </source>
</evidence>